<evidence type="ECO:0000313" key="8">
    <source>
        <dbReference type="EMBL" id="MBH8560386.1"/>
    </source>
</evidence>
<dbReference type="Pfam" id="PF25919">
    <property type="entry name" value="BSH_CusB"/>
    <property type="match status" value="1"/>
</dbReference>
<dbReference type="InterPro" id="IPR058649">
    <property type="entry name" value="CzcB_C"/>
</dbReference>
<dbReference type="InterPro" id="IPR058790">
    <property type="entry name" value="BSH_CusB"/>
</dbReference>
<accession>A0ABS0QCG9</accession>
<dbReference type="InterPro" id="IPR045800">
    <property type="entry name" value="HMBD"/>
</dbReference>
<evidence type="ECO:0000256" key="3">
    <source>
        <dbReference type="SAM" id="SignalP"/>
    </source>
</evidence>
<proteinExistence type="predicted"/>
<dbReference type="Pfam" id="PF25975">
    <property type="entry name" value="CzcB_C"/>
    <property type="match status" value="1"/>
</dbReference>
<feature type="domain" description="Heavy metal binding" evidence="4">
    <location>
        <begin position="54"/>
        <end position="80"/>
    </location>
</feature>
<comment type="caution">
    <text evidence="8">The sequence shown here is derived from an EMBL/GenBank/DDBJ whole genome shotgun (WGS) entry which is preliminary data.</text>
</comment>
<feature type="domain" description="CusB-like barrel-sandwich hybrid" evidence="6">
    <location>
        <begin position="142"/>
        <end position="241"/>
    </location>
</feature>
<evidence type="ECO:0000256" key="1">
    <source>
        <dbReference type="ARBA" id="ARBA00022448"/>
    </source>
</evidence>
<dbReference type="PANTHER" id="PTHR30097">
    <property type="entry name" value="CATION EFFLUX SYSTEM PROTEIN CUSB"/>
    <property type="match status" value="1"/>
</dbReference>
<dbReference type="PANTHER" id="PTHR30097:SF4">
    <property type="entry name" value="SLR6042 PROTEIN"/>
    <property type="match status" value="1"/>
</dbReference>
<feature type="signal peptide" evidence="3">
    <location>
        <begin position="1"/>
        <end position="36"/>
    </location>
</feature>
<sequence length="481" mass="50441">MTRNLSNSSRPPRRARWLTLLAAAALLAGCHGQAHGPESQAGAQPVASAAAMQYTCPMHPQIVREAPGQCPICGMDLVPKVLNNAAARAEAGLGNVVQSPNAAVVAAVATVRPRAEGVSPNGAADTLSLPGLVEYDPRRSRAVAARFGGRIERLLIRYNYQPVRRGQKLLELYSPELVTAEQEYIFLLANDADNQPLVSGSRRKLLLLGLTEGQLADLARTRRASYRMAVFSPYDGYVVETPASNEPPAPAGGMGDVAASAGGMGAAGGGASPGMSGTAAAPATSDPNSPSSRLTLTEGAYVATGQTLFQVMNTDQVWGIFQPTPPELARLRPGQRLRVVAEGTDLPPLTARLDFVEPEFRSGASTAAVRVYLPNPLGRLRRGQRLTGHLVPDAALALAGIFWLPRAAVVDLGTRQVAFVRRGATFVPVAVQVGQRTAAQVQVLHGLAGTEDVAANGQYLIDSEGFIQTASVGAPTPPAHE</sequence>
<feature type="compositionally biased region" description="Low complexity" evidence="2">
    <location>
        <begin position="273"/>
        <end position="283"/>
    </location>
</feature>
<feature type="domain" description="CzcB-like C-terminal circularly permuted SH3-like" evidence="7">
    <location>
        <begin position="405"/>
        <end position="461"/>
    </location>
</feature>
<evidence type="ECO:0000256" key="2">
    <source>
        <dbReference type="SAM" id="MobiDB-lite"/>
    </source>
</evidence>
<organism evidence="8 9">
    <name type="scientific">Hymenobacter negativus</name>
    <dbReference type="NCBI Taxonomy" id="2795026"/>
    <lineage>
        <taxon>Bacteria</taxon>
        <taxon>Pseudomonadati</taxon>
        <taxon>Bacteroidota</taxon>
        <taxon>Cytophagia</taxon>
        <taxon>Cytophagales</taxon>
        <taxon>Hymenobacteraceae</taxon>
        <taxon>Hymenobacter</taxon>
    </lineage>
</organism>
<dbReference type="Gene3D" id="2.40.30.170">
    <property type="match status" value="1"/>
</dbReference>
<keyword evidence="1" id="KW-0813">Transport</keyword>
<dbReference type="InterPro" id="IPR051909">
    <property type="entry name" value="MFP_Cation_Efflux"/>
</dbReference>
<feature type="compositionally biased region" description="Polar residues" evidence="2">
    <location>
        <begin position="285"/>
        <end position="294"/>
    </location>
</feature>
<dbReference type="SUPFAM" id="SSF111369">
    <property type="entry name" value="HlyD-like secretion proteins"/>
    <property type="match status" value="1"/>
</dbReference>
<feature type="region of interest" description="Disordered" evidence="2">
    <location>
        <begin position="265"/>
        <end position="294"/>
    </location>
</feature>
<feature type="domain" description="CusB-like three alpha-helical bundle" evidence="5">
    <location>
        <begin position="176"/>
        <end position="225"/>
    </location>
</feature>
<dbReference type="EMBL" id="JAEDAE010000013">
    <property type="protein sequence ID" value="MBH8560386.1"/>
    <property type="molecule type" value="Genomic_DNA"/>
</dbReference>
<evidence type="ECO:0000259" key="4">
    <source>
        <dbReference type="Pfam" id="PF19335"/>
    </source>
</evidence>
<name>A0ABS0QCG9_9BACT</name>
<feature type="chain" id="PRO_5045951886" evidence="3">
    <location>
        <begin position="37"/>
        <end position="481"/>
    </location>
</feature>
<evidence type="ECO:0000259" key="7">
    <source>
        <dbReference type="Pfam" id="PF25975"/>
    </source>
</evidence>
<protein>
    <submittedName>
        <fullName evidence="8">Efflux RND transporter periplasmic adaptor subunit</fullName>
    </submittedName>
</protein>
<evidence type="ECO:0000313" key="9">
    <source>
        <dbReference type="Proteomes" id="UP000625631"/>
    </source>
</evidence>
<dbReference type="Pfam" id="PF19335">
    <property type="entry name" value="HMBD"/>
    <property type="match status" value="1"/>
</dbReference>
<reference evidence="8 9" key="1">
    <citation type="submission" date="2020-12" db="EMBL/GenBank/DDBJ databases">
        <title>Hymenobacter sp.</title>
        <authorList>
            <person name="Kim M.K."/>
        </authorList>
    </citation>
    <scope>NUCLEOTIDE SEQUENCE [LARGE SCALE GENOMIC DNA]</scope>
    <source>
        <strain evidence="8 9">BT442</strain>
    </source>
</reference>
<dbReference type="PROSITE" id="PS51257">
    <property type="entry name" value="PROKAR_LIPOPROTEIN"/>
    <property type="match status" value="1"/>
</dbReference>
<dbReference type="Pfam" id="PF25869">
    <property type="entry name" value="3HB_CusB"/>
    <property type="match status" value="1"/>
</dbReference>
<dbReference type="InterPro" id="IPR058791">
    <property type="entry name" value="3HB_CusB"/>
</dbReference>
<gene>
    <name evidence="8" type="ORF">I7X13_20160</name>
</gene>
<keyword evidence="9" id="KW-1185">Reference proteome</keyword>
<dbReference type="RefSeq" id="WP_198076862.1">
    <property type="nucleotide sequence ID" value="NZ_JAEDAE010000013.1"/>
</dbReference>
<keyword evidence="3" id="KW-0732">Signal</keyword>
<dbReference type="Proteomes" id="UP000625631">
    <property type="component" value="Unassembled WGS sequence"/>
</dbReference>
<dbReference type="Gene3D" id="2.40.420.20">
    <property type="match status" value="1"/>
</dbReference>
<evidence type="ECO:0000259" key="6">
    <source>
        <dbReference type="Pfam" id="PF25919"/>
    </source>
</evidence>
<evidence type="ECO:0000259" key="5">
    <source>
        <dbReference type="Pfam" id="PF25869"/>
    </source>
</evidence>